<name>A0A641ALR6_9ACTN</name>
<dbReference type="RefSeq" id="WP_129183100.1">
    <property type="nucleotide sequence ID" value="NZ_JAGIOG010000001.1"/>
</dbReference>
<evidence type="ECO:0000313" key="1">
    <source>
        <dbReference type="EMBL" id="KAA1378218.1"/>
    </source>
</evidence>
<organism evidence="1 2">
    <name type="scientific">Aeromicrobium fastidiosum</name>
    <dbReference type="NCBI Taxonomy" id="52699"/>
    <lineage>
        <taxon>Bacteria</taxon>
        <taxon>Bacillati</taxon>
        <taxon>Actinomycetota</taxon>
        <taxon>Actinomycetes</taxon>
        <taxon>Propionibacteriales</taxon>
        <taxon>Nocardioidaceae</taxon>
        <taxon>Aeromicrobium</taxon>
    </lineage>
</organism>
<protein>
    <submittedName>
        <fullName evidence="1">Uncharacterized protein</fullName>
    </submittedName>
</protein>
<reference evidence="1" key="1">
    <citation type="submission" date="2019-09" db="EMBL/GenBank/DDBJ databases">
        <authorList>
            <person name="Li J."/>
        </authorList>
    </citation>
    <scope>NUCLEOTIDE SEQUENCE [LARGE SCALE GENOMIC DNA]</scope>
    <source>
        <strain evidence="1">NRBC 14897</strain>
    </source>
</reference>
<keyword evidence="2" id="KW-1185">Reference proteome</keyword>
<accession>A0A641ALR6</accession>
<dbReference type="EMBL" id="SDPP02000002">
    <property type="protein sequence ID" value="KAA1378218.1"/>
    <property type="molecule type" value="Genomic_DNA"/>
</dbReference>
<dbReference type="AlphaFoldDB" id="A0A641ALR6"/>
<sequence length="169" mass="18237">MTMSQAEKPEVVFALPGEWVRVGLDDESQVAELTRLLDGATPDPTSWIASTKALGGVLLMFRIRSEPSVGLLFAWPPGEETGDPSRAGVQSRLGAEGELIEHAAEYACVRTRSGGGSAATDVLTYGVVHPESGRLLLVRVTAFDGPFDELDVEDYDLSVSRMSWEELDV</sequence>
<gene>
    <name evidence="1" type="ORF">ESP62_007505</name>
</gene>
<dbReference type="Proteomes" id="UP001515100">
    <property type="component" value="Unassembled WGS sequence"/>
</dbReference>
<proteinExistence type="predicted"/>
<evidence type="ECO:0000313" key="2">
    <source>
        <dbReference type="Proteomes" id="UP001515100"/>
    </source>
</evidence>
<comment type="caution">
    <text evidence="1">The sequence shown here is derived from an EMBL/GenBank/DDBJ whole genome shotgun (WGS) entry which is preliminary data.</text>
</comment>